<name>A0A835DFT3_TETSI</name>
<dbReference type="InterPro" id="IPR004343">
    <property type="entry name" value="Plus-3_dom"/>
</dbReference>
<dbReference type="PANTHER" id="PTHR38940:SF4">
    <property type="entry name" value="OS01G0775100 PROTEIN"/>
    <property type="match status" value="1"/>
</dbReference>
<dbReference type="SMART" id="SM00719">
    <property type="entry name" value="Plus3"/>
    <property type="match status" value="1"/>
</dbReference>
<dbReference type="EMBL" id="JABCRI010000008">
    <property type="protein sequence ID" value="KAF8401818.1"/>
    <property type="molecule type" value="Genomic_DNA"/>
</dbReference>
<dbReference type="Pfam" id="PF03126">
    <property type="entry name" value="Plus-3"/>
    <property type="match status" value="1"/>
</dbReference>
<dbReference type="GO" id="GO:0003677">
    <property type="term" value="F:DNA binding"/>
    <property type="evidence" value="ECO:0007669"/>
    <property type="project" value="InterPro"/>
</dbReference>
<dbReference type="InterPro" id="IPR001878">
    <property type="entry name" value="Znf_CCHC"/>
</dbReference>
<feature type="compositionally biased region" description="Basic and acidic residues" evidence="2">
    <location>
        <begin position="300"/>
        <end position="310"/>
    </location>
</feature>
<evidence type="ECO:0000313" key="4">
    <source>
        <dbReference type="EMBL" id="KAF8401818.1"/>
    </source>
</evidence>
<proteinExistence type="predicted"/>
<dbReference type="SMART" id="SM00343">
    <property type="entry name" value="ZnF_C2HC"/>
    <property type="match status" value="1"/>
</dbReference>
<dbReference type="Proteomes" id="UP000655225">
    <property type="component" value="Unassembled WGS sequence"/>
</dbReference>
<evidence type="ECO:0000256" key="1">
    <source>
        <dbReference type="PROSITE-ProRule" id="PRU00047"/>
    </source>
</evidence>
<dbReference type="AlphaFoldDB" id="A0A835DFT3"/>
<feature type="region of interest" description="Disordered" evidence="2">
    <location>
        <begin position="437"/>
        <end position="457"/>
    </location>
</feature>
<evidence type="ECO:0000313" key="5">
    <source>
        <dbReference type="Proteomes" id="UP000655225"/>
    </source>
</evidence>
<feature type="region of interest" description="Disordered" evidence="2">
    <location>
        <begin position="660"/>
        <end position="680"/>
    </location>
</feature>
<feature type="domain" description="CCHC-type" evidence="3">
    <location>
        <begin position="873"/>
        <end position="888"/>
    </location>
</feature>
<dbReference type="GO" id="GO:0008270">
    <property type="term" value="F:zinc ion binding"/>
    <property type="evidence" value="ECO:0007669"/>
    <property type="project" value="UniProtKB-KW"/>
</dbReference>
<feature type="compositionally biased region" description="Basic and acidic residues" evidence="2">
    <location>
        <begin position="537"/>
        <end position="557"/>
    </location>
</feature>
<keyword evidence="1" id="KW-0863">Zinc-finger</keyword>
<evidence type="ECO:0000259" key="3">
    <source>
        <dbReference type="PROSITE" id="PS50158"/>
    </source>
</evidence>
<keyword evidence="5" id="KW-1185">Reference proteome</keyword>
<protein>
    <recommendedName>
        <fullName evidence="3">CCHC-type domain-containing protein</fullName>
    </recommendedName>
</protein>
<organism evidence="4 5">
    <name type="scientific">Tetracentron sinense</name>
    <name type="common">Spur-leaf</name>
    <dbReference type="NCBI Taxonomy" id="13715"/>
    <lineage>
        <taxon>Eukaryota</taxon>
        <taxon>Viridiplantae</taxon>
        <taxon>Streptophyta</taxon>
        <taxon>Embryophyta</taxon>
        <taxon>Tracheophyta</taxon>
        <taxon>Spermatophyta</taxon>
        <taxon>Magnoliopsida</taxon>
        <taxon>Trochodendrales</taxon>
        <taxon>Trochodendraceae</taxon>
        <taxon>Tetracentron</taxon>
    </lineage>
</organism>
<gene>
    <name evidence="4" type="ORF">HHK36_012764</name>
</gene>
<evidence type="ECO:0000256" key="2">
    <source>
        <dbReference type="SAM" id="MobiDB-lite"/>
    </source>
</evidence>
<accession>A0A835DFT3</accession>
<feature type="region of interest" description="Disordered" evidence="2">
    <location>
        <begin position="285"/>
        <end position="310"/>
    </location>
</feature>
<feature type="region of interest" description="Disordered" evidence="2">
    <location>
        <begin position="629"/>
        <end position="648"/>
    </location>
</feature>
<comment type="caution">
    <text evidence="4">The sequence shown here is derived from an EMBL/GenBank/DDBJ whole genome shotgun (WGS) entry which is preliminary data.</text>
</comment>
<dbReference type="SUPFAM" id="SSF57756">
    <property type="entry name" value="Retrovirus zinc finger-like domains"/>
    <property type="match status" value="1"/>
</dbReference>
<keyword evidence="1" id="KW-0862">Zinc</keyword>
<dbReference type="InterPro" id="IPR036128">
    <property type="entry name" value="Plus3-like_sf"/>
</dbReference>
<dbReference type="PROSITE" id="PS50158">
    <property type="entry name" value="ZF_CCHC"/>
    <property type="match status" value="1"/>
</dbReference>
<sequence length="1171" mass="128647">MCITHTHAEAYKNKWRKGTACMLRAMDGTAFNSIGLSGFPTEHLRKINVDNNDDEPMRKLGLALGSSDHYIQKGLNNDSGAGANAGSRTDMRFVTSNCLSELVWSPNKGLSLKCTDCSLAEKKHSLIWGTGSSNMVLSPPQSITAKGTNNDRPVSEGNLISSQMAFHLESEVSERVTSARSPRSTAVLMPVCRTSHEHNMGPGGGMEELNTEVKVSVLDFTQKVENYLEKKAKVVYGLADDQTTAISGTVENIVSTLSSKASSPGPKNGMTAESLSIEMDESKPDLAQIKPGSGNYNKELNSDPFDRSRDVGTGNQTADMEVALATEVFTIKQCKAPNTPVPILTSPGTKHEVLASVVEYSSKNKMMTPAESDLQPLKGKSAFAEVVRVIESQPVDEVKHSHQQNKEMLPKDKAASINVSPNNSKLQLCQRKVKRKGLSDGEVSGGLSKEDDDSNESVESCNSVGLFSAGKRQWSFEQQLITESKRVKKQIQESPRSASLIRRDSSFMSWISNMMKGLSKSDQDETPYVALTNTPHHGHENPDQKLISHDKNQDPGHRNIGFQTIFQALYCANTGEQETRMSDFDHQMEEGSKEYEMANKISDNITTPMACGDENDKLCKQLLTSKEKFNQGTSGDGEGPSTQPNFSSTNLSIIQATHKTNTAKNKNSCNMASGSEKGGVNLSNSSFSKWKTSFAENKFSDLPSEGKVTYNVGLVDPNKSLNSATNRSGPLGSLWIARFSPKVSGPSNHNMGSAVEGSTDCTRPLAHSQNCFDSSKDQKDSVEARDPSAEDLMDGVGKKWQNCVVNTKVSLGLKTIKGQTDQKFKSKLNPILHSQHFKSSEAKASVFASRLDALRHIIPSGMTENANRANTTCFFCGKRGHNLRDCSEITETELEDLLRNDNSYNGAEDSPYHWAVACPSASSRMQNQLDSNASLVNYLSKMKHDPGNDTLTNNDERNLEMNKDRQCLAGAHTVWDGKDPKVDAGIILYANLNQISSALMASNERISDSKAVKKHIASRSGENELKENDITPFCNFVERQIPVVPEGTFEAIRKLRLSRADILKWMKSPLFCLDGFFLRLRQWKEGLRGAGYYMACINGALGERSSGSSKTPLSVNIGGLKCLVESRYVSNHDFIEEELMAWWCAISRCGGKLPSEEYLKNKLEERKKFGF</sequence>
<dbReference type="OrthoDB" id="166375at2759"/>
<dbReference type="SUPFAM" id="SSF159042">
    <property type="entry name" value="Plus3-like"/>
    <property type="match status" value="1"/>
</dbReference>
<dbReference type="Gene3D" id="3.90.70.200">
    <property type="entry name" value="Plus-3 domain"/>
    <property type="match status" value="1"/>
</dbReference>
<feature type="region of interest" description="Disordered" evidence="2">
    <location>
        <begin position="534"/>
        <end position="558"/>
    </location>
</feature>
<feature type="compositionally biased region" description="Polar residues" evidence="2">
    <location>
        <begin position="660"/>
        <end position="673"/>
    </location>
</feature>
<keyword evidence="1" id="KW-0479">Metal-binding</keyword>
<dbReference type="InterPro" id="IPR036875">
    <property type="entry name" value="Znf_CCHC_sf"/>
</dbReference>
<dbReference type="PANTHER" id="PTHR38940">
    <property type="entry name" value="PLUS3 DOMAIN-CONTAINING PROTEIN"/>
    <property type="match status" value="1"/>
</dbReference>
<reference evidence="4 5" key="1">
    <citation type="submission" date="2020-04" db="EMBL/GenBank/DDBJ databases">
        <title>Plant Genome Project.</title>
        <authorList>
            <person name="Zhang R.-G."/>
        </authorList>
    </citation>
    <scope>NUCLEOTIDE SEQUENCE [LARGE SCALE GENOMIC DNA]</scope>
    <source>
        <strain evidence="4">YNK0</strain>
        <tissue evidence="4">Leaf</tissue>
    </source>
</reference>
<dbReference type="OMA" id="CITEANS"/>